<accession>A0A0A1UBX2</accession>
<organism evidence="3 4">
    <name type="scientific">Entamoeba invadens IP1</name>
    <dbReference type="NCBI Taxonomy" id="370355"/>
    <lineage>
        <taxon>Eukaryota</taxon>
        <taxon>Amoebozoa</taxon>
        <taxon>Evosea</taxon>
        <taxon>Archamoebae</taxon>
        <taxon>Mastigamoebida</taxon>
        <taxon>Entamoebidae</taxon>
        <taxon>Entamoeba</taxon>
    </lineage>
</organism>
<dbReference type="VEuPathDB" id="AmoebaDB:EIN_369750"/>
<keyword evidence="4" id="KW-1185">Reference proteome</keyword>
<name>A0A0A1UBX2_ENTIV</name>
<dbReference type="GeneID" id="14891656"/>
<keyword evidence="1" id="KW-0472">Membrane</keyword>
<sequence>MVVLTIFFALIIVSKSAISPWVEDTSLSTHLRVKRAVEFAFKEQTNLDLMINEDTTRPFVRGNTFTTSLSLFPNLEIIQVHNTEFTTWQTTKIIDWTTAFFPLTNYTKTLSFLEEPDVDTTKAFVAFMSYPVSNTIISKPTFGRTLTSIQIKGGENKDSNVYSIVGNVFIDYDLDICKRMFNTGFTQEYTETMKDWEEVLSTTMWSEGIDVSTFMTFSIEGYFCFPMVDYIFFDETSKVSTKWKYCNKYLEDTDNFNSDPCCNRSAPGKCNTFRDRKSTYMGKEPVCMFDFLNNVDMNLTDKQKIELNVRSFAMTEVTQYFHDYHFWSLPTVLWNFINSNQHKRYNLEELEMSVAVALGEPKSVEFEFDPAHPNYCYAYDGRHFNSKDDNPNCEGYVCDVKTDRWVFKSKEEALSKCPQLATKCAIQNQGCGIGDNVKRPANVSDIGDSFKRFVSVLDITPEECTAIKGIDLTQMNSNTDDDYECLSQVVGCAEILSPEFVHCDEASMLTNVFMFNERTLPRAETFRLKRATADTPVKSSVKTLTPNYEDSIKVFYVKYIAAELTQRAPVFFEFFNREISTFITDCVFVGKDKYVDYSGVDFPLTVMTLNRDKSTKYEEFELEAAGSLDDLKMIQYDRFYACGSTAIFGTIDGRAKVMGSQYPLLNYFNEKIDEAKDNLGFRMPVKYNDSIGGRDESFTIGYIVGDAVKFTEIVAENHSAIYMGISEYSTVDFTEASTYPINDFLRIRETEENGQTKLWIEPLYLECVHTSSDDNKFVFDFVNSYVLCKVPESVYLTFTKDDGILPIYRLPKNKIKKDYPKDSNTKTVVVIVVPSVIGALILITLLIVIIVGTIKYRIAK</sequence>
<protein>
    <submittedName>
        <fullName evidence="3">Uncharacterized protein</fullName>
    </submittedName>
</protein>
<feature type="transmembrane region" description="Helical" evidence="1">
    <location>
        <begin position="828"/>
        <end position="854"/>
    </location>
</feature>
<dbReference type="Proteomes" id="UP000014680">
    <property type="component" value="Unassembled WGS sequence"/>
</dbReference>
<keyword evidence="1" id="KW-0812">Transmembrane</keyword>
<reference evidence="3 4" key="1">
    <citation type="submission" date="2012-10" db="EMBL/GenBank/DDBJ databases">
        <authorList>
            <person name="Zafar N."/>
            <person name="Inman J."/>
            <person name="Hall N."/>
            <person name="Lorenzi H."/>
            <person name="Caler E."/>
        </authorList>
    </citation>
    <scope>NUCLEOTIDE SEQUENCE [LARGE SCALE GENOMIC DNA]</scope>
    <source>
        <strain evidence="3 4">IP1</strain>
    </source>
</reference>
<evidence type="ECO:0000313" key="4">
    <source>
        <dbReference type="Proteomes" id="UP000014680"/>
    </source>
</evidence>
<proteinExistence type="predicted"/>
<evidence type="ECO:0000256" key="2">
    <source>
        <dbReference type="SAM" id="SignalP"/>
    </source>
</evidence>
<keyword evidence="2" id="KW-0732">Signal</keyword>
<dbReference type="AlphaFoldDB" id="A0A0A1UBX2"/>
<keyword evidence="1" id="KW-1133">Transmembrane helix</keyword>
<gene>
    <name evidence="3" type="ORF">EIN_369750</name>
</gene>
<dbReference type="KEGG" id="eiv:EIN_369750"/>
<dbReference type="RefSeq" id="XP_004259424.1">
    <property type="nucleotide sequence ID" value="XM_004259376.1"/>
</dbReference>
<feature type="chain" id="PRO_5001991250" evidence="2">
    <location>
        <begin position="17"/>
        <end position="860"/>
    </location>
</feature>
<dbReference type="EMBL" id="KB206332">
    <property type="protein sequence ID" value="ELP92653.1"/>
    <property type="molecule type" value="Genomic_DNA"/>
</dbReference>
<evidence type="ECO:0000313" key="3">
    <source>
        <dbReference type="EMBL" id="ELP92653.1"/>
    </source>
</evidence>
<feature type="signal peptide" evidence="2">
    <location>
        <begin position="1"/>
        <end position="16"/>
    </location>
</feature>
<evidence type="ECO:0000256" key="1">
    <source>
        <dbReference type="SAM" id="Phobius"/>
    </source>
</evidence>
<dbReference type="OrthoDB" id="25915at2759"/>